<comment type="caution">
    <text evidence="2">The sequence shown here is derived from an EMBL/GenBank/DDBJ whole genome shotgun (WGS) entry which is preliminary data.</text>
</comment>
<sequence>MRKEQTASWIFVPMLEEHAKQICRWRYPEPYAGFDWPSWDVLTERAEEIGDPVIRREQYEAVLDEKGELCGFVQFFQLEGWTRIGLGMKPERCGQGSGVSFVSSIVRRATERNPWHKIDLEVQTANARAIRVYRKAGFVIADTYERNSRAGPDLFHCMVFEGG</sequence>
<evidence type="ECO:0000313" key="3">
    <source>
        <dbReference type="Proteomes" id="UP000639396"/>
    </source>
</evidence>
<protein>
    <submittedName>
        <fullName evidence="2">GNAT family N-acetyltransferase</fullName>
    </submittedName>
</protein>
<name>A0A927C5M6_9BACL</name>
<dbReference type="EMBL" id="JACXJA010000001">
    <property type="protein sequence ID" value="MBD2860452.1"/>
    <property type="molecule type" value="Genomic_DNA"/>
</dbReference>
<dbReference type="SUPFAM" id="SSF55729">
    <property type="entry name" value="Acyl-CoA N-acyltransferases (Nat)"/>
    <property type="match status" value="1"/>
</dbReference>
<evidence type="ECO:0000259" key="1">
    <source>
        <dbReference type="PROSITE" id="PS51186"/>
    </source>
</evidence>
<dbReference type="PROSITE" id="PS51186">
    <property type="entry name" value="GNAT"/>
    <property type="match status" value="1"/>
</dbReference>
<dbReference type="InterPro" id="IPR016181">
    <property type="entry name" value="Acyl_CoA_acyltransferase"/>
</dbReference>
<gene>
    <name evidence="2" type="ORF">IDH45_00440</name>
</gene>
<dbReference type="AlphaFoldDB" id="A0A927C5M6"/>
<dbReference type="Gene3D" id="3.40.630.30">
    <property type="match status" value="1"/>
</dbReference>
<dbReference type="RefSeq" id="WP_190923627.1">
    <property type="nucleotide sequence ID" value="NZ_JACXJA010000001.1"/>
</dbReference>
<keyword evidence="3" id="KW-1185">Reference proteome</keyword>
<dbReference type="Proteomes" id="UP000639396">
    <property type="component" value="Unassembled WGS sequence"/>
</dbReference>
<feature type="domain" description="N-acetyltransferase" evidence="1">
    <location>
        <begin position="9"/>
        <end position="161"/>
    </location>
</feature>
<evidence type="ECO:0000313" key="2">
    <source>
        <dbReference type="EMBL" id="MBD2860452.1"/>
    </source>
</evidence>
<dbReference type="InterPro" id="IPR000182">
    <property type="entry name" value="GNAT_dom"/>
</dbReference>
<reference evidence="2" key="1">
    <citation type="submission" date="2020-09" db="EMBL/GenBank/DDBJ databases">
        <title>A novel bacterium of genus Paenibacillus, isolated from South China Sea.</title>
        <authorList>
            <person name="Huang H."/>
            <person name="Mo K."/>
            <person name="Hu Y."/>
        </authorList>
    </citation>
    <scope>NUCLEOTIDE SEQUENCE</scope>
    <source>
        <strain evidence="2">IB182363</strain>
    </source>
</reference>
<organism evidence="2 3">
    <name type="scientific">Paenibacillus oceani</name>
    <dbReference type="NCBI Taxonomy" id="2772510"/>
    <lineage>
        <taxon>Bacteria</taxon>
        <taxon>Bacillati</taxon>
        <taxon>Bacillota</taxon>
        <taxon>Bacilli</taxon>
        <taxon>Bacillales</taxon>
        <taxon>Paenibacillaceae</taxon>
        <taxon>Paenibacillus</taxon>
    </lineage>
</organism>
<dbReference type="GO" id="GO:0016747">
    <property type="term" value="F:acyltransferase activity, transferring groups other than amino-acyl groups"/>
    <property type="evidence" value="ECO:0007669"/>
    <property type="project" value="InterPro"/>
</dbReference>
<accession>A0A927C5M6</accession>
<proteinExistence type="predicted"/>
<dbReference type="Pfam" id="PF13302">
    <property type="entry name" value="Acetyltransf_3"/>
    <property type="match status" value="1"/>
</dbReference>